<feature type="region of interest" description="Disordered" evidence="1">
    <location>
        <begin position="218"/>
        <end position="238"/>
    </location>
</feature>
<keyword evidence="3" id="KW-1185">Reference proteome</keyword>
<dbReference type="HOGENOM" id="CLU_1065708_0_0_1"/>
<name>M7TCM2_EUTLA</name>
<evidence type="ECO:0000256" key="1">
    <source>
        <dbReference type="SAM" id="MobiDB-lite"/>
    </source>
</evidence>
<dbReference type="OrthoDB" id="4744337at2759"/>
<gene>
    <name evidence="2" type="ORF">UCREL1_8614</name>
</gene>
<proteinExistence type="predicted"/>
<dbReference type="EMBL" id="KB707075">
    <property type="protein sequence ID" value="EMR64430.1"/>
    <property type="molecule type" value="Genomic_DNA"/>
</dbReference>
<protein>
    <submittedName>
        <fullName evidence="2">Uncharacterized protein</fullName>
    </submittedName>
</protein>
<dbReference type="Proteomes" id="UP000012174">
    <property type="component" value="Unassembled WGS sequence"/>
</dbReference>
<organism evidence="2 3">
    <name type="scientific">Eutypa lata (strain UCR-EL1)</name>
    <name type="common">Grapevine dieback disease fungus</name>
    <name type="synonym">Eutypa armeniacae</name>
    <dbReference type="NCBI Taxonomy" id="1287681"/>
    <lineage>
        <taxon>Eukaryota</taxon>
        <taxon>Fungi</taxon>
        <taxon>Dikarya</taxon>
        <taxon>Ascomycota</taxon>
        <taxon>Pezizomycotina</taxon>
        <taxon>Sordariomycetes</taxon>
        <taxon>Xylariomycetidae</taxon>
        <taxon>Xylariales</taxon>
        <taxon>Diatrypaceae</taxon>
        <taxon>Eutypa</taxon>
    </lineage>
</organism>
<sequence length="261" mass="26862">MAGILGRSSSDSTCNVHNVMRNVSGYACGVTFTYKDPANPPKFNSYAAVELQECCAMAGSPVLRIPGNTGCEMQFCEVPGAMSTYTTTEYNRLTSSTTSIETLTLTVSGTVTTTTTSTVVEVIQTPTPSTRVVHSEGPPDDIETCMAMVSEGDLPDDIAEGVASTGNWCIAGMNDDSLSADDDDAAVTASAAPASWTEASFSSAGAYWSSVSAAEASPTSTTEATPSSTAESGTSDGVGRGGDLHWLTVVSVLFAGFTVAF</sequence>
<dbReference type="AlphaFoldDB" id="M7TCM2"/>
<evidence type="ECO:0000313" key="3">
    <source>
        <dbReference type="Proteomes" id="UP000012174"/>
    </source>
</evidence>
<evidence type="ECO:0000313" key="2">
    <source>
        <dbReference type="EMBL" id="EMR64430.1"/>
    </source>
</evidence>
<reference evidence="3" key="1">
    <citation type="journal article" date="2013" name="Genome Announc.">
        <title>Draft genome sequence of the grapevine dieback fungus Eutypa lata UCR-EL1.</title>
        <authorList>
            <person name="Blanco-Ulate B."/>
            <person name="Rolshausen P.E."/>
            <person name="Cantu D."/>
        </authorList>
    </citation>
    <scope>NUCLEOTIDE SEQUENCE [LARGE SCALE GENOMIC DNA]</scope>
    <source>
        <strain evidence="3">UCR-EL1</strain>
    </source>
</reference>
<dbReference type="KEGG" id="ela:UCREL1_8614"/>
<feature type="compositionally biased region" description="Low complexity" evidence="1">
    <location>
        <begin position="218"/>
        <end position="235"/>
    </location>
</feature>
<accession>M7TCM2</accession>